<protein>
    <submittedName>
        <fullName evidence="3">Uncharacterized protein</fullName>
    </submittedName>
</protein>
<dbReference type="OrthoDB" id="3200163at2759"/>
<dbReference type="AlphaFoldDB" id="A0A7R8ZT18"/>
<proteinExistence type="inferred from homology"/>
<dbReference type="InterPro" id="IPR051093">
    <property type="entry name" value="Neuroligin/BSAL"/>
</dbReference>
<dbReference type="EMBL" id="OB672883">
    <property type="protein sequence ID" value="CAD7235460.1"/>
    <property type="molecule type" value="Genomic_DNA"/>
</dbReference>
<dbReference type="InterPro" id="IPR002018">
    <property type="entry name" value="CarbesteraseB"/>
</dbReference>
<evidence type="ECO:0000313" key="3">
    <source>
        <dbReference type="EMBL" id="CAD7235460.1"/>
    </source>
</evidence>
<accession>A0A7R8ZT18</accession>
<gene>
    <name evidence="3" type="ORF">CTOB1V02_LOCUS13275</name>
</gene>
<dbReference type="SUPFAM" id="SSF53474">
    <property type="entry name" value="alpha/beta-Hydrolases"/>
    <property type="match status" value="1"/>
</dbReference>
<dbReference type="Pfam" id="PF00135">
    <property type="entry name" value="COesterase"/>
    <property type="match status" value="1"/>
</dbReference>
<dbReference type="InterPro" id="IPR029058">
    <property type="entry name" value="AB_hydrolase_fold"/>
</dbReference>
<dbReference type="PANTHER" id="PTHR43903">
    <property type="entry name" value="NEUROLIGIN"/>
    <property type="match status" value="1"/>
</dbReference>
<name>A0A7R8ZT18_9CRUS</name>
<dbReference type="Gene3D" id="3.40.50.1820">
    <property type="entry name" value="alpha/beta hydrolase"/>
    <property type="match status" value="1"/>
</dbReference>
<organism evidence="3">
    <name type="scientific">Cyprideis torosa</name>
    <dbReference type="NCBI Taxonomy" id="163714"/>
    <lineage>
        <taxon>Eukaryota</taxon>
        <taxon>Metazoa</taxon>
        <taxon>Ecdysozoa</taxon>
        <taxon>Arthropoda</taxon>
        <taxon>Crustacea</taxon>
        <taxon>Oligostraca</taxon>
        <taxon>Ostracoda</taxon>
        <taxon>Podocopa</taxon>
        <taxon>Podocopida</taxon>
        <taxon>Cytherocopina</taxon>
        <taxon>Cytheroidea</taxon>
        <taxon>Cytherideidae</taxon>
        <taxon>Cyprideis</taxon>
    </lineage>
</organism>
<reference evidence="3" key="1">
    <citation type="submission" date="2020-11" db="EMBL/GenBank/DDBJ databases">
        <authorList>
            <person name="Tran Van P."/>
        </authorList>
    </citation>
    <scope>NUCLEOTIDE SEQUENCE</scope>
</reference>
<sequence length="189" mass="22102">DLGPCLRQKSLEELLNIRVPTPDFRPNFGPFIDGNMIMSNPEHLLRKYRGDFDEMDLLLGVTTAESYLDFNEKEIEYGFEEEKRDKILRTFVRNVYDFHLTEIFATIVSEYTNWERVVKHPISTRDALVEVLSDGHTVAPMTLSARYHSKRSKNTYFYVFEYQDSHAGYPQEFRHQVVGHATKNATSKN</sequence>
<evidence type="ECO:0000256" key="1">
    <source>
        <dbReference type="ARBA" id="ARBA00005964"/>
    </source>
</evidence>
<feature type="non-terminal residue" evidence="3">
    <location>
        <position position="1"/>
    </location>
</feature>
<comment type="similarity">
    <text evidence="1">Belongs to the type-B carboxylesterase/lipase family.</text>
</comment>
<evidence type="ECO:0000256" key="2">
    <source>
        <dbReference type="ARBA" id="ARBA00023180"/>
    </source>
</evidence>
<keyword evidence="2" id="KW-0325">Glycoprotein</keyword>